<feature type="domain" description="General secretion pathway GspH" evidence="12">
    <location>
        <begin position="48"/>
        <end position="143"/>
    </location>
</feature>
<keyword evidence="5" id="KW-0997">Cell inner membrane</keyword>
<comment type="similarity">
    <text evidence="9">Belongs to the GSP H family.</text>
</comment>
<reference evidence="13" key="1">
    <citation type="journal article" date="2013" name="Genome Announc.">
        <title>Genome Sequence of the Obligate Gammaproteobacterial Methanotroph Methylomicrobium album Strain BG8.</title>
        <authorList>
            <person name="Kits K.D."/>
            <person name="Kalyuzhnaya M.G."/>
            <person name="Klotz M.G."/>
            <person name="Jetten M.S."/>
            <person name="Op den Camp H.J."/>
            <person name="Vuilleumier S."/>
            <person name="Bringel F."/>
            <person name="Dispirito A.A."/>
            <person name="Murrell J.C."/>
            <person name="Bruce D."/>
            <person name="Cheng J.F."/>
            <person name="Copeland A."/>
            <person name="Goodwin L."/>
            <person name="Hauser L."/>
            <person name="Lajus A."/>
            <person name="Land M.L."/>
            <person name="Lapidus A."/>
            <person name="Lucas S."/>
            <person name="Medigue C."/>
            <person name="Pitluck S."/>
            <person name="Woyke T."/>
            <person name="Zeytun A."/>
            <person name="Stein L.Y."/>
        </authorList>
    </citation>
    <scope>NUCLEOTIDE SEQUENCE [LARGE SCALE GENOMIC DNA]</scope>
    <source>
        <strain evidence="13">BG8</strain>
    </source>
</reference>
<dbReference type="InterPro" id="IPR012902">
    <property type="entry name" value="N_methyl_site"/>
</dbReference>
<evidence type="ECO:0000256" key="3">
    <source>
        <dbReference type="ARBA" id="ARBA00022475"/>
    </source>
</evidence>
<keyword evidence="3" id="KW-1003">Cell membrane</keyword>
<keyword evidence="8 11" id="KW-0472">Membrane</keyword>
<proteinExistence type="inferred from homology"/>
<accession>H8GK32</accession>
<organism evidence="13 14">
    <name type="scientific">Methylomicrobium album BG8</name>
    <dbReference type="NCBI Taxonomy" id="686340"/>
    <lineage>
        <taxon>Bacteria</taxon>
        <taxon>Pseudomonadati</taxon>
        <taxon>Pseudomonadota</taxon>
        <taxon>Gammaproteobacteria</taxon>
        <taxon>Methylococcales</taxon>
        <taxon>Methylococcaceae</taxon>
        <taxon>Methylomicrobium</taxon>
    </lineage>
</organism>
<comment type="subcellular location">
    <subcellularLocation>
        <location evidence="1">Cell inner membrane</location>
        <topology evidence="1">Single-pass membrane protein</topology>
    </subcellularLocation>
</comment>
<evidence type="ECO:0000259" key="12">
    <source>
        <dbReference type="Pfam" id="PF12019"/>
    </source>
</evidence>
<keyword evidence="7 11" id="KW-1133">Transmembrane helix</keyword>
<evidence type="ECO:0000256" key="8">
    <source>
        <dbReference type="ARBA" id="ARBA00023136"/>
    </source>
</evidence>
<dbReference type="GO" id="GO:0015627">
    <property type="term" value="C:type II protein secretion system complex"/>
    <property type="evidence" value="ECO:0007669"/>
    <property type="project" value="InterPro"/>
</dbReference>
<evidence type="ECO:0000256" key="11">
    <source>
        <dbReference type="SAM" id="Phobius"/>
    </source>
</evidence>
<evidence type="ECO:0000313" key="13">
    <source>
        <dbReference type="EMBL" id="EIC29156.1"/>
    </source>
</evidence>
<dbReference type="EMBL" id="CM001475">
    <property type="protein sequence ID" value="EIC29156.1"/>
    <property type="molecule type" value="Genomic_DNA"/>
</dbReference>
<dbReference type="SUPFAM" id="SSF54523">
    <property type="entry name" value="Pili subunits"/>
    <property type="match status" value="1"/>
</dbReference>
<evidence type="ECO:0000256" key="2">
    <source>
        <dbReference type="ARBA" id="ARBA00021549"/>
    </source>
</evidence>
<feature type="transmembrane region" description="Helical" evidence="11">
    <location>
        <begin position="12"/>
        <end position="32"/>
    </location>
</feature>
<dbReference type="Pfam" id="PF07963">
    <property type="entry name" value="N_methyl"/>
    <property type="match status" value="1"/>
</dbReference>
<evidence type="ECO:0000313" key="14">
    <source>
        <dbReference type="Proteomes" id="UP000005090"/>
    </source>
</evidence>
<dbReference type="eggNOG" id="COG4970">
    <property type="taxonomic scope" value="Bacteria"/>
</dbReference>
<dbReference type="GO" id="GO:0005886">
    <property type="term" value="C:plasma membrane"/>
    <property type="evidence" value="ECO:0007669"/>
    <property type="project" value="UniProtKB-SubCell"/>
</dbReference>
<keyword evidence="14" id="KW-1185">Reference proteome</keyword>
<name>H8GK32_METAL</name>
<dbReference type="NCBIfam" id="TIGR02532">
    <property type="entry name" value="IV_pilin_GFxxxE"/>
    <property type="match status" value="1"/>
</dbReference>
<dbReference type="STRING" id="686340.Metal_1369"/>
<evidence type="ECO:0000256" key="5">
    <source>
        <dbReference type="ARBA" id="ARBA00022519"/>
    </source>
</evidence>
<dbReference type="InterPro" id="IPR045584">
    <property type="entry name" value="Pilin-like"/>
</dbReference>
<keyword evidence="6 11" id="KW-0812">Transmembrane</keyword>
<dbReference type="Gene3D" id="3.55.40.10">
    <property type="entry name" value="minor pseudopilin epsh domain"/>
    <property type="match status" value="1"/>
</dbReference>
<dbReference type="AlphaFoldDB" id="H8GK32"/>
<sequence length="150" mass="16050">MGNSNSIFTQGFTLLELLVVVAIMGITLAIGVPSLQSFIVDNRLTTSANDMLTALQAARSEATKRVKFAGVSINGNSWEVFVESQDNVVQRYKTATNISVAVEGNSNPIFRPEGRLNSVNVITMTFTSTVGSAQRTLTIAPSGKIKITNP</sequence>
<dbReference type="Proteomes" id="UP000005090">
    <property type="component" value="Chromosome"/>
</dbReference>
<protein>
    <recommendedName>
        <fullName evidence="2">Type II secretion system protein H</fullName>
    </recommendedName>
    <alternativeName>
        <fullName evidence="10">General secretion pathway protein H</fullName>
    </alternativeName>
</protein>
<evidence type="ECO:0000256" key="10">
    <source>
        <dbReference type="ARBA" id="ARBA00030775"/>
    </source>
</evidence>
<dbReference type="PROSITE" id="PS00409">
    <property type="entry name" value="PROKAR_NTER_METHYL"/>
    <property type="match status" value="1"/>
</dbReference>
<dbReference type="InterPro" id="IPR022346">
    <property type="entry name" value="T2SS_GspH"/>
</dbReference>
<dbReference type="GO" id="GO:0015628">
    <property type="term" value="P:protein secretion by the type II secretion system"/>
    <property type="evidence" value="ECO:0007669"/>
    <property type="project" value="InterPro"/>
</dbReference>
<gene>
    <name evidence="13" type="ORF">Metal_1369</name>
</gene>
<keyword evidence="4" id="KW-0488">Methylation</keyword>
<dbReference type="HOGENOM" id="CLU_084761_1_3_6"/>
<dbReference type="Pfam" id="PF12019">
    <property type="entry name" value="GspH"/>
    <property type="match status" value="1"/>
</dbReference>
<evidence type="ECO:0000256" key="6">
    <source>
        <dbReference type="ARBA" id="ARBA00022692"/>
    </source>
</evidence>
<evidence type="ECO:0000256" key="1">
    <source>
        <dbReference type="ARBA" id="ARBA00004377"/>
    </source>
</evidence>
<evidence type="ECO:0000256" key="9">
    <source>
        <dbReference type="ARBA" id="ARBA00025772"/>
    </source>
</evidence>
<evidence type="ECO:0000256" key="4">
    <source>
        <dbReference type="ARBA" id="ARBA00022481"/>
    </source>
</evidence>
<evidence type="ECO:0000256" key="7">
    <source>
        <dbReference type="ARBA" id="ARBA00022989"/>
    </source>
</evidence>